<dbReference type="AlphaFoldDB" id="A0A8H3LR87"/>
<organism evidence="4 5">
    <name type="scientific">Rhizophagus clarus</name>
    <dbReference type="NCBI Taxonomy" id="94130"/>
    <lineage>
        <taxon>Eukaryota</taxon>
        <taxon>Fungi</taxon>
        <taxon>Fungi incertae sedis</taxon>
        <taxon>Mucoromycota</taxon>
        <taxon>Glomeromycotina</taxon>
        <taxon>Glomeromycetes</taxon>
        <taxon>Glomerales</taxon>
        <taxon>Glomeraceae</taxon>
        <taxon>Rhizophagus</taxon>
    </lineage>
</organism>
<dbReference type="EMBL" id="BLAL01000197">
    <property type="protein sequence ID" value="GES91202.1"/>
    <property type="molecule type" value="Genomic_DNA"/>
</dbReference>
<dbReference type="GO" id="GO:0003677">
    <property type="term" value="F:DNA binding"/>
    <property type="evidence" value="ECO:0007669"/>
    <property type="project" value="UniProtKB-KW"/>
</dbReference>
<feature type="compositionally biased region" description="Polar residues" evidence="2">
    <location>
        <begin position="54"/>
        <end position="63"/>
    </location>
</feature>
<name>A0A8H3LR87_9GLOM</name>
<proteinExistence type="predicted"/>
<evidence type="ECO:0000256" key="1">
    <source>
        <dbReference type="ARBA" id="ARBA00023125"/>
    </source>
</evidence>
<protein>
    <submittedName>
        <fullName evidence="4">IS200/IS605 family element transposase accessory protein TnpB</fullName>
    </submittedName>
</protein>
<dbReference type="Pfam" id="PF07282">
    <property type="entry name" value="Cas12f1-like_TNB"/>
    <property type="match status" value="1"/>
</dbReference>
<dbReference type="PANTHER" id="PTHR36172">
    <property type="match status" value="1"/>
</dbReference>
<keyword evidence="1" id="KW-0238">DNA-binding</keyword>
<dbReference type="InterPro" id="IPR051491">
    <property type="entry name" value="Recombinase/Transposase-rel"/>
</dbReference>
<evidence type="ECO:0000313" key="5">
    <source>
        <dbReference type="Proteomes" id="UP000615446"/>
    </source>
</evidence>
<reference evidence="4" key="1">
    <citation type="submission" date="2019-10" db="EMBL/GenBank/DDBJ databases">
        <title>Conservation and host-specific expression of non-tandemly repeated heterogenous ribosome RNA gene in arbuscular mycorrhizal fungi.</title>
        <authorList>
            <person name="Maeda T."/>
            <person name="Kobayashi Y."/>
            <person name="Nakagawa T."/>
            <person name="Ezawa T."/>
            <person name="Yamaguchi K."/>
            <person name="Bino T."/>
            <person name="Nishimoto Y."/>
            <person name="Shigenobu S."/>
            <person name="Kawaguchi M."/>
        </authorList>
    </citation>
    <scope>NUCLEOTIDE SEQUENCE</scope>
    <source>
        <strain evidence="4">HR1</strain>
    </source>
</reference>
<sequence length="468" mass="54598">MTSQSKHCNDGPIPEELLLSGCLVENDSIQLQTLYEEPLETTRHNPRKRPRSATPESNDRLQISDSITQNVKLAQGSTGNAKVLLPFWNEYTREESKKWWLPERTDCVISDSSLWDESLKKMGLNSWYSVRMSAPKVVKPSNSLSRFLWQDIMEYIQPPTAEEDKLPKRWIGTARWTYNQCLSVIEKEGVNQNKKDLRARCLNAVNFRNNAELKWVMETPYDIRDEAMNDLLKGYSTNFATNRKKFKMKFRSKKDPHQSIVIHSKHWGKSRGEYSFLPKMKSAEPLPNKLEPLEIRAENQGPMFQKEGSGVISLDPGVRTFMMGYDPSGMAVEWGKNDIGRIYRLYHAYDKLQSKRDQIYGKRNKRKRYRLHHVMLRIHKKIRCLVNDCNYKLHLIHKAREYPWCQVVICTEEYTSKTCGFCGYIHKKLGGSNEFCCPQCKTKLDRDINGARNILLRYLTKKERVSLG</sequence>
<gene>
    <name evidence="4" type="ORF">RCL2_001803400</name>
</gene>
<feature type="domain" description="Cas12f1-like TNB" evidence="3">
    <location>
        <begin position="395"/>
        <end position="454"/>
    </location>
</feature>
<evidence type="ECO:0000256" key="2">
    <source>
        <dbReference type="SAM" id="MobiDB-lite"/>
    </source>
</evidence>
<evidence type="ECO:0000313" key="4">
    <source>
        <dbReference type="EMBL" id="GES91202.1"/>
    </source>
</evidence>
<dbReference type="Proteomes" id="UP000615446">
    <property type="component" value="Unassembled WGS sequence"/>
</dbReference>
<dbReference type="InterPro" id="IPR010095">
    <property type="entry name" value="Cas12f1-like_TNB"/>
</dbReference>
<feature type="region of interest" description="Disordered" evidence="2">
    <location>
        <begin position="34"/>
        <end position="63"/>
    </location>
</feature>
<accession>A0A8H3LR87</accession>
<comment type="caution">
    <text evidence="4">The sequence shown here is derived from an EMBL/GenBank/DDBJ whole genome shotgun (WGS) entry which is preliminary data.</text>
</comment>
<evidence type="ECO:0000259" key="3">
    <source>
        <dbReference type="Pfam" id="PF07282"/>
    </source>
</evidence>
<dbReference type="PANTHER" id="PTHR36172:SF1">
    <property type="entry name" value="RESOLVASE-RELATED"/>
    <property type="match status" value="1"/>
</dbReference>
<dbReference type="OrthoDB" id="2413960at2759"/>